<name>A0A931B6W2_9ACTN</name>
<dbReference type="SUPFAM" id="SSF48498">
    <property type="entry name" value="Tetracyclin repressor-like, C-terminal domain"/>
    <property type="match status" value="1"/>
</dbReference>
<dbReference type="PRINTS" id="PR00455">
    <property type="entry name" value="HTHTETR"/>
</dbReference>
<dbReference type="InterPro" id="IPR036271">
    <property type="entry name" value="Tet_transcr_reg_TetR-rel_C_sf"/>
</dbReference>
<evidence type="ECO:0000256" key="3">
    <source>
        <dbReference type="ARBA" id="ARBA00023163"/>
    </source>
</evidence>
<dbReference type="InterPro" id="IPR009057">
    <property type="entry name" value="Homeodomain-like_sf"/>
</dbReference>
<dbReference type="Pfam" id="PF00440">
    <property type="entry name" value="TetR_N"/>
    <property type="match status" value="1"/>
</dbReference>
<feature type="DNA-binding region" description="H-T-H motif" evidence="4">
    <location>
        <begin position="42"/>
        <end position="61"/>
    </location>
</feature>
<evidence type="ECO:0000256" key="4">
    <source>
        <dbReference type="PROSITE-ProRule" id="PRU00335"/>
    </source>
</evidence>
<keyword evidence="8" id="KW-1185">Reference proteome</keyword>
<evidence type="ECO:0000256" key="5">
    <source>
        <dbReference type="SAM" id="MobiDB-lite"/>
    </source>
</evidence>
<feature type="domain" description="HTH tetR-type" evidence="6">
    <location>
        <begin position="19"/>
        <end position="79"/>
    </location>
</feature>
<dbReference type="GO" id="GO:0000976">
    <property type="term" value="F:transcription cis-regulatory region binding"/>
    <property type="evidence" value="ECO:0007669"/>
    <property type="project" value="TreeGrafter"/>
</dbReference>
<sequence>MTAPRSARSPRGRRAEHTADTRRALVRAARTLFAERGYTATGTEDIVAAAQVTRGALYHHFKDKADLFRAVMGECAQEMAERLVEQETARAEARSGDAWTLLRLGFQSFLDACNDPDFQRIVLVEGPAVLGHSAWDALVEQHGYVLLAEELTRAIAEGSIQPMPVAPLTRLLAALISEASLYIARAEDHVRARREAGEVLDRLLIGLTLPGAPGGGGAAFGGAQGAGFGHTGA</sequence>
<dbReference type="SUPFAM" id="SSF46689">
    <property type="entry name" value="Homeodomain-like"/>
    <property type="match status" value="1"/>
</dbReference>
<keyword evidence="1" id="KW-0805">Transcription regulation</keyword>
<comment type="caution">
    <text evidence="7">The sequence shown here is derived from an EMBL/GenBank/DDBJ whole genome shotgun (WGS) entry which is preliminary data.</text>
</comment>
<protein>
    <submittedName>
        <fullName evidence="7">TetR/AcrR family transcriptional regulator</fullName>
    </submittedName>
</protein>
<evidence type="ECO:0000256" key="2">
    <source>
        <dbReference type="ARBA" id="ARBA00023125"/>
    </source>
</evidence>
<evidence type="ECO:0000256" key="1">
    <source>
        <dbReference type="ARBA" id="ARBA00023015"/>
    </source>
</evidence>
<evidence type="ECO:0000259" key="6">
    <source>
        <dbReference type="PROSITE" id="PS50977"/>
    </source>
</evidence>
<feature type="region of interest" description="Disordered" evidence="5">
    <location>
        <begin position="1"/>
        <end position="20"/>
    </location>
</feature>
<proteinExistence type="predicted"/>
<dbReference type="PANTHER" id="PTHR30055:SF234">
    <property type="entry name" value="HTH-TYPE TRANSCRIPTIONAL REGULATOR BETI"/>
    <property type="match status" value="1"/>
</dbReference>
<evidence type="ECO:0000313" key="7">
    <source>
        <dbReference type="EMBL" id="MBF9070096.1"/>
    </source>
</evidence>
<gene>
    <name evidence="7" type="ORF">I2501_18900</name>
</gene>
<dbReference type="Gene3D" id="1.10.357.10">
    <property type="entry name" value="Tetracycline Repressor, domain 2"/>
    <property type="match status" value="1"/>
</dbReference>
<dbReference type="PROSITE" id="PS50977">
    <property type="entry name" value="HTH_TETR_2"/>
    <property type="match status" value="1"/>
</dbReference>
<keyword evidence="2 4" id="KW-0238">DNA-binding</keyword>
<dbReference type="Pfam" id="PF21351">
    <property type="entry name" value="TetR_C_41"/>
    <property type="match status" value="1"/>
</dbReference>
<dbReference type="InterPro" id="IPR049484">
    <property type="entry name" value="Rv0078-like_C"/>
</dbReference>
<dbReference type="InterPro" id="IPR050109">
    <property type="entry name" value="HTH-type_TetR-like_transc_reg"/>
</dbReference>
<evidence type="ECO:0000313" key="8">
    <source>
        <dbReference type="Proteomes" id="UP000657385"/>
    </source>
</evidence>
<dbReference type="InterPro" id="IPR001647">
    <property type="entry name" value="HTH_TetR"/>
</dbReference>
<accession>A0A931B6W2</accession>
<organism evidence="7 8">
    <name type="scientific">Streptacidiphilus fuscans</name>
    <dbReference type="NCBI Taxonomy" id="2789292"/>
    <lineage>
        <taxon>Bacteria</taxon>
        <taxon>Bacillati</taxon>
        <taxon>Actinomycetota</taxon>
        <taxon>Actinomycetes</taxon>
        <taxon>Kitasatosporales</taxon>
        <taxon>Streptomycetaceae</taxon>
        <taxon>Streptacidiphilus</taxon>
    </lineage>
</organism>
<reference evidence="7" key="1">
    <citation type="submission" date="2020-11" db="EMBL/GenBank/DDBJ databases">
        <title>Isolation and identification of active actinomycetes.</title>
        <authorList>
            <person name="Yu B."/>
        </authorList>
    </citation>
    <scope>NUCLEOTIDE SEQUENCE</scope>
    <source>
        <strain evidence="7">NEAU-YB345</strain>
    </source>
</reference>
<dbReference type="GO" id="GO:0003700">
    <property type="term" value="F:DNA-binding transcription factor activity"/>
    <property type="evidence" value="ECO:0007669"/>
    <property type="project" value="TreeGrafter"/>
</dbReference>
<dbReference type="RefSeq" id="WP_196195254.1">
    <property type="nucleotide sequence ID" value="NZ_JADPRT010000007.1"/>
</dbReference>
<dbReference type="Proteomes" id="UP000657385">
    <property type="component" value="Unassembled WGS sequence"/>
</dbReference>
<keyword evidence="3" id="KW-0804">Transcription</keyword>
<dbReference type="PANTHER" id="PTHR30055">
    <property type="entry name" value="HTH-TYPE TRANSCRIPTIONAL REGULATOR RUTR"/>
    <property type="match status" value="1"/>
</dbReference>
<dbReference type="EMBL" id="JADPRT010000007">
    <property type="protein sequence ID" value="MBF9070096.1"/>
    <property type="molecule type" value="Genomic_DNA"/>
</dbReference>
<dbReference type="AlphaFoldDB" id="A0A931B6W2"/>